<dbReference type="InterPro" id="IPR008780">
    <property type="entry name" value="Plasmodium_Vir"/>
</dbReference>
<dbReference type="Pfam" id="PF12879">
    <property type="entry name" value="SICA_C"/>
    <property type="match status" value="1"/>
</dbReference>
<dbReference type="AlphaFoldDB" id="A0A1B1E6S4"/>
<dbReference type="GeneID" id="30911625"/>
<evidence type="ECO:0000313" key="4">
    <source>
        <dbReference type="EMBL" id="ANQ10732.1"/>
    </source>
</evidence>
<dbReference type="InterPro" id="IPR024288">
    <property type="entry name" value="SICA_C"/>
</dbReference>
<evidence type="ECO:0000313" key="5">
    <source>
        <dbReference type="Proteomes" id="UP000092716"/>
    </source>
</evidence>
<dbReference type="VEuPathDB" id="PlasmoDB:PCOAH_00048940"/>
<feature type="compositionally biased region" description="Low complexity" evidence="2">
    <location>
        <begin position="323"/>
        <end position="338"/>
    </location>
</feature>
<feature type="region of interest" description="Disordered" evidence="2">
    <location>
        <begin position="307"/>
        <end position="338"/>
    </location>
</feature>
<organism evidence="4 5">
    <name type="scientific">Plasmodium coatneyi</name>
    <dbReference type="NCBI Taxonomy" id="208452"/>
    <lineage>
        <taxon>Eukaryota</taxon>
        <taxon>Sar</taxon>
        <taxon>Alveolata</taxon>
        <taxon>Apicomplexa</taxon>
        <taxon>Aconoidasida</taxon>
        <taxon>Haemosporida</taxon>
        <taxon>Plasmodiidae</taxon>
        <taxon>Plasmodium</taxon>
    </lineage>
</organism>
<dbReference type="EMBL" id="CP016251">
    <property type="protein sequence ID" value="ANQ10732.1"/>
    <property type="molecule type" value="Genomic_DNA"/>
</dbReference>
<evidence type="ECO:0000256" key="1">
    <source>
        <dbReference type="SAM" id="Coils"/>
    </source>
</evidence>
<reference evidence="5" key="1">
    <citation type="submission" date="2016-06" db="EMBL/GenBank/DDBJ databases">
        <title>First high quality genome sequence of Plasmodium coatneyi using continuous long reads from single molecule, real-time sequencing.</title>
        <authorList>
            <person name="Chien J.-T."/>
            <person name="Pakala S.B."/>
            <person name="Geraldo J.A."/>
            <person name="Lapp S.A."/>
            <person name="Barnwell J.W."/>
            <person name="Kissinger J.C."/>
            <person name="Galinski M.R."/>
            <person name="Humphrey J.C."/>
        </authorList>
    </citation>
    <scope>NUCLEOTIDE SEQUENCE [LARGE SCALE GENOMIC DNA]</scope>
    <source>
        <strain evidence="5">Hackeri</strain>
    </source>
</reference>
<evidence type="ECO:0000256" key="2">
    <source>
        <dbReference type="SAM" id="MobiDB-lite"/>
    </source>
</evidence>
<protein>
    <submittedName>
        <fullName evidence="4">KIR protein</fullName>
    </submittedName>
</protein>
<feature type="domain" description="Schizont-infected cell agglutination C-terminal" evidence="3">
    <location>
        <begin position="349"/>
        <end position="477"/>
    </location>
</feature>
<gene>
    <name evidence="4" type="ORF">PCOAH_00048940</name>
</gene>
<sequence length="493" mass="56737">MAQNPLLSQLTSYSLFYRAFDDDSKDDCSSNGKSAQELGVTLKSKLGQYSREPNETKKIMNAYCTACERKRLGSWGDAPCYLFYYWLGHNYWNPGNREKLSDLMNKIYNALGAHFKGKKCEVKYEEVDRKLLNNRKTIFEYYNDYNKIEGDLLNSNPDCSNDQWSGYREDVIEACKDVQNDCKVRNKKSDDQYCNDFKDKYDAYCDIANLLQWTCTKISTLEKGTIKEKDTEIDRLREQLQGQRERVSKLEQEAAAAQTAASLAKDEAVRSATTTSSISSIIGTLATIGAPFLLYKYKPWSSWFSKHTSGNGARSNRRRRRSATGNIDAFTESTSTYDSTDTSTIDGTYFASFGKRRKRYRRAYQVRGPPALEEQLLDPVDDQDDAAHAYTLVKQRKPRSTPKRRMKKRVPGRRGGVCRRMIIDIHLDVLKECQKGDLHSTKEDFFEILVQEFMGSEFMNEENVPMEEVPEKQVPSSDFGFREEDFVLKEKCS</sequence>
<accession>A0A1B1E6S4</accession>
<evidence type="ECO:0000259" key="3">
    <source>
        <dbReference type="Pfam" id="PF12879"/>
    </source>
</evidence>
<dbReference type="RefSeq" id="XP_019917427.1">
    <property type="nucleotide sequence ID" value="XM_020061677.1"/>
</dbReference>
<keyword evidence="1" id="KW-0175">Coiled coil</keyword>
<proteinExistence type="predicted"/>
<name>A0A1B1E6S4_9APIC</name>
<dbReference type="Proteomes" id="UP000092716">
    <property type="component" value="Chromosome 13"/>
</dbReference>
<keyword evidence="5" id="KW-1185">Reference proteome</keyword>
<dbReference type="KEGG" id="pcot:PCOAH_00048940"/>
<dbReference type="Pfam" id="PF05795">
    <property type="entry name" value="Plasmodium_Vir"/>
    <property type="match status" value="1"/>
</dbReference>
<feature type="coiled-coil region" evidence="1">
    <location>
        <begin position="226"/>
        <end position="267"/>
    </location>
</feature>